<dbReference type="PANTHER" id="PTHR11795">
    <property type="entry name" value="BRANCHED-CHAIN AMINO ACID TRANSPORT SYSTEM PERMEASE PROTEIN LIVH"/>
    <property type="match status" value="1"/>
</dbReference>
<dbReference type="KEGG" id="azz:DEW08_27805"/>
<evidence type="ECO:0000313" key="10">
    <source>
        <dbReference type="EMBL" id="AWK89838.1"/>
    </source>
</evidence>
<comment type="similarity">
    <text evidence="8">Belongs to the binding-protein-dependent transport system permease family. LivHM subfamily.</text>
</comment>
<dbReference type="Pfam" id="PF02653">
    <property type="entry name" value="BPD_transp_2"/>
    <property type="match status" value="1"/>
</dbReference>
<feature type="transmembrane region" description="Helical" evidence="9">
    <location>
        <begin position="63"/>
        <end position="83"/>
    </location>
</feature>
<keyword evidence="11" id="KW-1185">Reference proteome</keyword>
<organism evidence="10 11">
    <name type="scientific">Azospirillum thermophilum</name>
    <dbReference type="NCBI Taxonomy" id="2202148"/>
    <lineage>
        <taxon>Bacteria</taxon>
        <taxon>Pseudomonadati</taxon>
        <taxon>Pseudomonadota</taxon>
        <taxon>Alphaproteobacteria</taxon>
        <taxon>Rhodospirillales</taxon>
        <taxon>Azospirillaceae</taxon>
        <taxon>Azospirillum</taxon>
    </lineage>
</organism>
<comment type="subcellular location">
    <subcellularLocation>
        <location evidence="1">Cell membrane</location>
        <topology evidence="1">Multi-pass membrane protein</topology>
    </subcellularLocation>
</comment>
<keyword evidence="2" id="KW-0813">Transport</keyword>
<evidence type="ECO:0000256" key="3">
    <source>
        <dbReference type="ARBA" id="ARBA00022475"/>
    </source>
</evidence>
<name>A0A2S2CZG8_9PROT</name>
<evidence type="ECO:0000256" key="9">
    <source>
        <dbReference type="SAM" id="Phobius"/>
    </source>
</evidence>
<evidence type="ECO:0000256" key="1">
    <source>
        <dbReference type="ARBA" id="ARBA00004651"/>
    </source>
</evidence>
<keyword evidence="6 9" id="KW-1133">Transmembrane helix</keyword>
<keyword evidence="10" id="KW-0614">Plasmid</keyword>
<keyword evidence="5" id="KW-0029">Amino-acid transport</keyword>
<protein>
    <submittedName>
        <fullName evidence="10">Branched-chain amino acid ABC transporter permease</fullName>
    </submittedName>
</protein>
<accession>A0A2S2CZG8</accession>
<keyword evidence="7 9" id="KW-0472">Membrane</keyword>
<evidence type="ECO:0000256" key="2">
    <source>
        <dbReference type="ARBA" id="ARBA00022448"/>
    </source>
</evidence>
<dbReference type="InterPro" id="IPR001851">
    <property type="entry name" value="ABC_transp_permease"/>
</dbReference>
<dbReference type="GO" id="GO:0022857">
    <property type="term" value="F:transmembrane transporter activity"/>
    <property type="evidence" value="ECO:0007669"/>
    <property type="project" value="InterPro"/>
</dbReference>
<keyword evidence="4 9" id="KW-0812">Transmembrane</keyword>
<feature type="transmembrane region" description="Helical" evidence="9">
    <location>
        <begin position="6"/>
        <end position="30"/>
    </location>
</feature>
<feature type="transmembrane region" description="Helical" evidence="9">
    <location>
        <begin position="319"/>
        <end position="337"/>
    </location>
</feature>
<evidence type="ECO:0000256" key="5">
    <source>
        <dbReference type="ARBA" id="ARBA00022970"/>
    </source>
</evidence>
<sequence>MSFDIALILGVDGIANGAIYLLAGLGLVLIFSVTRVVFVPFGDIAAFAALTLAAFQIGQVPGTVYLVAVLALLACLMESATLLMRGEGRAIPRTLLLFGLLPLIPCALAYGFGAAPLPEPARIALALALVLPIGPLLDRIVFRKVADASTLVLLIVALALHFALTGLGLIFFGPEGFRTTPLVDAVFDLGGGLVVTGQVLLMLLMAALLSLFFFLFFERSITGKALRATAVNRVGARLVGIRPERTGATAYLIASGLAGVAGILIGPITTISYDSGFIIGLKAFVGAIIGGLVSYPMTAFGALFVGVLESFASFFSSSLKEVVVFSILIPVLMWRSLRLAHGGDDEAEVIDA</sequence>
<geneLocation type="plasmid" evidence="10 11">
    <name>unnamed3</name>
</geneLocation>
<feature type="transmembrane region" description="Helical" evidence="9">
    <location>
        <begin position="151"/>
        <end position="173"/>
    </location>
</feature>
<keyword evidence="3" id="KW-1003">Cell membrane</keyword>
<evidence type="ECO:0000256" key="4">
    <source>
        <dbReference type="ARBA" id="ARBA00022692"/>
    </source>
</evidence>
<evidence type="ECO:0000256" key="6">
    <source>
        <dbReference type="ARBA" id="ARBA00022989"/>
    </source>
</evidence>
<dbReference type="InterPro" id="IPR052157">
    <property type="entry name" value="BCAA_transport_permease"/>
</dbReference>
<feature type="transmembrane region" description="Helical" evidence="9">
    <location>
        <begin position="123"/>
        <end position="142"/>
    </location>
</feature>
<dbReference type="OrthoDB" id="8254706at2"/>
<dbReference type="AlphaFoldDB" id="A0A2S2CZG8"/>
<feature type="transmembrane region" description="Helical" evidence="9">
    <location>
        <begin position="95"/>
        <end position="117"/>
    </location>
</feature>
<feature type="transmembrane region" description="Helical" evidence="9">
    <location>
        <begin position="37"/>
        <end position="57"/>
    </location>
</feature>
<proteinExistence type="inferred from homology"/>
<dbReference type="GO" id="GO:0006865">
    <property type="term" value="P:amino acid transport"/>
    <property type="evidence" value="ECO:0007669"/>
    <property type="project" value="UniProtKB-KW"/>
</dbReference>
<dbReference type="GO" id="GO:0005886">
    <property type="term" value="C:plasma membrane"/>
    <property type="evidence" value="ECO:0007669"/>
    <property type="project" value="UniProtKB-SubCell"/>
</dbReference>
<reference evidence="11" key="1">
    <citation type="submission" date="2018-05" db="EMBL/GenBank/DDBJ databases">
        <title>Azospirillum thermophila sp. nov., a novel isolated from hot spring.</title>
        <authorList>
            <person name="Zhao Z."/>
        </authorList>
    </citation>
    <scope>NUCLEOTIDE SEQUENCE [LARGE SCALE GENOMIC DNA]</scope>
    <source>
        <strain evidence="11">CFH 70021</strain>
        <plasmid evidence="11">unnamed3</plasmid>
    </source>
</reference>
<evidence type="ECO:0000256" key="8">
    <source>
        <dbReference type="ARBA" id="ARBA00037998"/>
    </source>
</evidence>
<evidence type="ECO:0000256" key="7">
    <source>
        <dbReference type="ARBA" id="ARBA00023136"/>
    </source>
</evidence>
<feature type="transmembrane region" description="Helical" evidence="9">
    <location>
        <begin position="250"/>
        <end position="271"/>
    </location>
</feature>
<dbReference type="EMBL" id="CP029358">
    <property type="protein sequence ID" value="AWK89838.1"/>
    <property type="molecule type" value="Genomic_DNA"/>
</dbReference>
<gene>
    <name evidence="10" type="ORF">DEW08_27805</name>
</gene>
<feature type="transmembrane region" description="Helical" evidence="9">
    <location>
        <begin position="193"/>
        <end position="217"/>
    </location>
</feature>
<dbReference type="PANTHER" id="PTHR11795:SF450">
    <property type="entry name" value="ABC TRANSPORTER PERMEASE PROTEIN"/>
    <property type="match status" value="1"/>
</dbReference>
<dbReference type="CDD" id="cd06582">
    <property type="entry name" value="TM_PBP1_LivH_like"/>
    <property type="match status" value="1"/>
</dbReference>
<dbReference type="Proteomes" id="UP000245629">
    <property type="component" value="Plasmid unnamed3"/>
</dbReference>
<feature type="transmembrane region" description="Helical" evidence="9">
    <location>
        <begin position="283"/>
        <end position="307"/>
    </location>
</feature>
<evidence type="ECO:0000313" key="11">
    <source>
        <dbReference type="Proteomes" id="UP000245629"/>
    </source>
</evidence>
<dbReference type="RefSeq" id="WP_109333534.1">
    <property type="nucleotide sequence ID" value="NZ_CP029358.1"/>
</dbReference>